<proteinExistence type="inferred from homology"/>
<sequence>MSSWQQQQLEACFNNDNHYPSKQLRNELSTRLNISQNKLEIWFQNRRAKQRRMEHTKKRPGRPCLANPPKNCSGSPI</sequence>
<keyword evidence="5 10" id="KW-0238">DNA-binding</keyword>
<dbReference type="KEGG" id="hro:HELRODRAFT_127918"/>
<evidence type="ECO:0000256" key="12">
    <source>
        <dbReference type="SAM" id="MobiDB-lite"/>
    </source>
</evidence>
<keyword evidence="15" id="KW-1185">Reference proteome</keyword>
<evidence type="ECO:0000256" key="11">
    <source>
        <dbReference type="RuleBase" id="RU000682"/>
    </source>
</evidence>
<evidence type="ECO:0000256" key="1">
    <source>
        <dbReference type="ARBA" id="ARBA00022473"/>
    </source>
</evidence>
<keyword evidence="7" id="KW-0804">Transcription</keyword>
<dbReference type="GO" id="GO:0003677">
    <property type="term" value="F:DNA binding"/>
    <property type="evidence" value="ECO:0007669"/>
    <property type="project" value="UniProtKB-UniRule"/>
</dbReference>
<dbReference type="InterPro" id="IPR001356">
    <property type="entry name" value="HD"/>
</dbReference>
<keyword evidence="1" id="KW-0217">Developmental protein</keyword>
<dbReference type="EnsemblMetazoa" id="HelroT127918">
    <property type="protein sequence ID" value="HelroP127918"/>
    <property type="gene ID" value="HelroG127918"/>
</dbReference>
<dbReference type="GO" id="GO:0000981">
    <property type="term" value="F:DNA-binding transcription factor activity, RNA polymerase II-specific"/>
    <property type="evidence" value="ECO:0007669"/>
    <property type="project" value="InterPro"/>
</dbReference>
<dbReference type="PANTHER" id="PTHR46799">
    <property type="entry name" value="HOMEOBOX PROTEIN UNC-4 HOMOLOG"/>
    <property type="match status" value="1"/>
</dbReference>
<evidence type="ECO:0000256" key="3">
    <source>
        <dbReference type="ARBA" id="ARBA00022902"/>
    </source>
</evidence>
<reference evidence="14" key="3">
    <citation type="submission" date="2015-06" db="UniProtKB">
        <authorList>
            <consortium name="EnsemblMetazoa"/>
        </authorList>
    </citation>
    <scope>IDENTIFICATION</scope>
</reference>
<evidence type="ECO:0000256" key="7">
    <source>
        <dbReference type="ARBA" id="ARBA00023163"/>
    </source>
</evidence>
<feature type="compositionally biased region" description="Basic residues" evidence="12">
    <location>
        <begin position="48"/>
        <end position="61"/>
    </location>
</feature>
<dbReference type="Gene3D" id="1.10.10.60">
    <property type="entry name" value="Homeodomain-like"/>
    <property type="match status" value="1"/>
</dbReference>
<feature type="DNA-binding region" description="Homeobox" evidence="10">
    <location>
        <begin position="3"/>
        <end position="54"/>
    </location>
</feature>
<dbReference type="OrthoDB" id="6159439at2759"/>
<dbReference type="SMART" id="SM00389">
    <property type="entry name" value="HOX"/>
    <property type="match status" value="1"/>
</dbReference>
<dbReference type="CTD" id="20196034"/>
<dbReference type="GO" id="GO:0007399">
    <property type="term" value="P:nervous system development"/>
    <property type="evidence" value="ECO:0007669"/>
    <property type="project" value="UniProtKB-KW"/>
</dbReference>
<evidence type="ECO:0000256" key="4">
    <source>
        <dbReference type="ARBA" id="ARBA00023015"/>
    </source>
</evidence>
<keyword evidence="2" id="KW-0221">Differentiation</keyword>
<dbReference type="InterPro" id="IPR017970">
    <property type="entry name" value="Homeobox_CS"/>
</dbReference>
<reference evidence="15" key="2">
    <citation type="journal article" date="2013" name="Nature">
        <title>Insights into bilaterian evolution from three spiralian genomes.</title>
        <authorList>
            <person name="Simakov O."/>
            <person name="Marletaz F."/>
            <person name="Cho S.J."/>
            <person name="Edsinger-Gonzales E."/>
            <person name="Havlak P."/>
            <person name="Hellsten U."/>
            <person name="Kuo D.H."/>
            <person name="Larsson T."/>
            <person name="Lv J."/>
            <person name="Arendt D."/>
            <person name="Savage R."/>
            <person name="Osoegawa K."/>
            <person name="de Jong P."/>
            <person name="Grimwood J."/>
            <person name="Chapman J.A."/>
            <person name="Shapiro H."/>
            <person name="Aerts A."/>
            <person name="Otillar R.P."/>
            <person name="Terry A.Y."/>
            <person name="Boore J.L."/>
            <person name="Grigoriev I.V."/>
            <person name="Lindberg D.R."/>
            <person name="Seaver E.C."/>
            <person name="Weisblat D.A."/>
            <person name="Putnam N.H."/>
            <person name="Rokhsar D.S."/>
        </authorList>
    </citation>
    <scope>NUCLEOTIDE SEQUENCE</scope>
</reference>
<evidence type="ECO:0000256" key="8">
    <source>
        <dbReference type="ARBA" id="ARBA00023242"/>
    </source>
</evidence>
<dbReference type="EMBL" id="AMQM01004604">
    <property type="status" value="NOT_ANNOTATED_CDS"/>
    <property type="molecule type" value="Genomic_DNA"/>
</dbReference>
<dbReference type="GO" id="GO:0005634">
    <property type="term" value="C:nucleus"/>
    <property type="evidence" value="ECO:0007669"/>
    <property type="project" value="UniProtKB-SubCell"/>
</dbReference>
<evidence type="ECO:0000256" key="9">
    <source>
        <dbReference type="ARBA" id="ARBA00038351"/>
    </source>
</evidence>
<dbReference type="PROSITE" id="PS50071">
    <property type="entry name" value="HOMEOBOX_2"/>
    <property type="match status" value="1"/>
</dbReference>
<name>T1EHI4_HELRO</name>
<dbReference type="SUPFAM" id="SSF46689">
    <property type="entry name" value="Homeodomain-like"/>
    <property type="match status" value="1"/>
</dbReference>
<keyword evidence="8 10" id="KW-0539">Nucleus</keyword>
<evidence type="ECO:0000256" key="6">
    <source>
        <dbReference type="ARBA" id="ARBA00023155"/>
    </source>
</evidence>
<comment type="similarity">
    <text evidence="9">Belongs to the paired homeobox family. Unc-4 subfamily.</text>
</comment>
<dbReference type="Proteomes" id="UP000015101">
    <property type="component" value="Unassembled WGS sequence"/>
</dbReference>
<dbReference type="PANTHER" id="PTHR46799:SF1">
    <property type="entry name" value="HOMEOBOX PROTEIN UNC-4 HOMOLOG"/>
    <property type="match status" value="1"/>
</dbReference>
<dbReference type="KEGG" id="hro:HELRODRAFT_127841"/>
<evidence type="ECO:0000313" key="14">
    <source>
        <dbReference type="EnsemblMetazoa" id="HelroP127841"/>
    </source>
</evidence>
<dbReference type="STRING" id="6412.T1EHI4"/>
<gene>
    <name evidence="14" type="primary">20196047</name>
</gene>
<keyword evidence="3" id="KW-0524">Neurogenesis</keyword>
<dbReference type="GO" id="GO:0030154">
    <property type="term" value="P:cell differentiation"/>
    <property type="evidence" value="ECO:0007669"/>
    <property type="project" value="UniProtKB-KW"/>
</dbReference>
<accession>T1EHI4</accession>
<evidence type="ECO:0000313" key="15">
    <source>
        <dbReference type="Proteomes" id="UP000015101"/>
    </source>
</evidence>
<feature type="domain" description="Homeobox" evidence="13">
    <location>
        <begin position="1"/>
        <end position="53"/>
    </location>
</feature>
<feature type="region of interest" description="Disordered" evidence="12">
    <location>
        <begin position="48"/>
        <end position="77"/>
    </location>
</feature>
<dbReference type="InterPro" id="IPR009057">
    <property type="entry name" value="Homeodomain-like_sf"/>
</dbReference>
<dbReference type="eggNOG" id="KOG0490">
    <property type="taxonomic scope" value="Eukaryota"/>
</dbReference>
<dbReference type="Pfam" id="PF00046">
    <property type="entry name" value="Homeodomain"/>
    <property type="match status" value="1"/>
</dbReference>
<dbReference type="CDD" id="cd00086">
    <property type="entry name" value="homeodomain"/>
    <property type="match status" value="1"/>
</dbReference>
<reference evidence="15" key="1">
    <citation type="submission" date="2012-12" db="EMBL/GenBank/DDBJ databases">
        <authorList>
            <person name="Hellsten U."/>
            <person name="Grimwood J."/>
            <person name="Chapman J.A."/>
            <person name="Shapiro H."/>
            <person name="Aerts A."/>
            <person name="Otillar R.P."/>
            <person name="Terry A.Y."/>
            <person name="Boore J.L."/>
            <person name="Simakov O."/>
            <person name="Marletaz F."/>
            <person name="Cho S.-J."/>
            <person name="Edsinger-Gonzales E."/>
            <person name="Havlak P."/>
            <person name="Kuo D.-H."/>
            <person name="Larsson T."/>
            <person name="Lv J."/>
            <person name="Arendt D."/>
            <person name="Savage R."/>
            <person name="Osoegawa K."/>
            <person name="de Jong P."/>
            <person name="Lindberg D.R."/>
            <person name="Seaver E.C."/>
            <person name="Weisblat D.A."/>
            <person name="Putnam N.H."/>
            <person name="Grigoriev I.V."/>
            <person name="Rokhsar D.S."/>
        </authorList>
    </citation>
    <scope>NUCLEOTIDE SEQUENCE</scope>
</reference>
<organism evidence="14 15">
    <name type="scientific">Helobdella robusta</name>
    <name type="common">Californian leech</name>
    <dbReference type="NCBI Taxonomy" id="6412"/>
    <lineage>
        <taxon>Eukaryota</taxon>
        <taxon>Metazoa</taxon>
        <taxon>Spiralia</taxon>
        <taxon>Lophotrochozoa</taxon>
        <taxon>Annelida</taxon>
        <taxon>Clitellata</taxon>
        <taxon>Hirudinea</taxon>
        <taxon>Rhynchobdellida</taxon>
        <taxon>Glossiphoniidae</taxon>
        <taxon>Helobdella</taxon>
    </lineage>
</organism>
<dbReference type="HOGENOM" id="CLU_049543_5_1_1"/>
<dbReference type="PROSITE" id="PS00027">
    <property type="entry name" value="HOMEOBOX_1"/>
    <property type="match status" value="1"/>
</dbReference>
<keyword evidence="4" id="KW-0805">Transcription regulation</keyword>
<evidence type="ECO:0000259" key="13">
    <source>
        <dbReference type="PROSITE" id="PS50071"/>
    </source>
</evidence>
<comment type="subcellular location">
    <subcellularLocation>
        <location evidence="10 11">Nucleus</location>
    </subcellularLocation>
</comment>
<dbReference type="CTD" id="20196047"/>
<dbReference type="EnsemblMetazoa" id="HelroT127841">
    <property type="protein sequence ID" value="HelroP127841"/>
    <property type="gene ID" value="HelroG127841"/>
</dbReference>
<keyword evidence="6 10" id="KW-0371">Homeobox</keyword>
<evidence type="ECO:0000256" key="5">
    <source>
        <dbReference type="ARBA" id="ARBA00023125"/>
    </source>
</evidence>
<dbReference type="AlphaFoldDB" id="T1EHI4"/>
<evidence type="ECO:0000256" key="2">
    <source>
        <dbReference type="ARBA" id="ARBA00022782"/>
    </source>
</evidence>
<evidence type="ECO:0000256" key="10">
    <source>
        <dbReference type="PROSITE-ProRule" id="PRU00108"/>
    </source>
</evidence>
<protein>
    <recommendedName>
        <fullName evidence="13">Homeobox domain-containing protein</fullName>
    </recommendedName>
</protein>